<dbReference type="InterPro" id="IPR036188">
    <property type="entry name" value="FAD/NAD-bd_sf"/>
</dbReference>
<protein>
    <submittedName>
        <fullName evidence="6">Phytoene desaturase</fullName>
    </submittedName>
</protein>
<dbReference type="EMBL" id="WBZJ01000002">
    <property type="protein sequence ID" value="KAB3520830.1"/>
    <property type="molecule type" value="Genomic_DNA"/>
</dbReference>
<evidence type="ECO:0000256" key="3">
    <source>
        <dbReference type="ARBA" id="ARBA00023002"/>
    </source>
</evidence>
<evidence type="ECO:0000256" key="4">
    <source>
        <dbReference type="RuleBase" id="RU362075"/>
    </source>
</evidence>
<dbReference type="NCBIfam" id="TIGR02734">
    <property type="entry name" value="crtI_fam"/>
    <property type="match status" value="1"/>
</dbReference>
<dbReference type="SUPFAM" id="SSF51905">
    <property type="entry name" value="FAD/NAD(P)-binding domain"/>
    <property type="match status" value="1"/>
</dbReference>
<keyword evidence="3 4" id="KW-0560">Oxidoreductase</keyword>
<keyword evidence="2 4" id="KW-0125">Carotenoid biosynthesis</keyword>
<dbReference type="Pfam" id="PF01593">
    <property type="entry name" value="Amino_oxidase"/>
    <property type="match status" value="1"/>
</dbReference>
<evidence type="ECO:0000313" key="7">
    <source>
        <dbReference type="Proteomes" id="UP000436181"/>
    </source>
</evidence>
<evidence type="ECO:0000259" key="5">
    <source>
        <dbReference type="Pfam" id="PF01593"/>
    </source>
</evidence>
<evidence type="ECO:0000256" key="2">
    <source>
        <dbReference type="ARBA" id="ARBA00022746"/>
    </source>
</evidence>
<dbReference type="InterPro" id="IPR002937">
    <property type="entry name" value="Amino_oxidase"/>
</dbReference>
<dbReference type="RefSeq" id="WP_151844391.1">
    <property type="nucleotide sequence ID" value="NZ_WBZJ01000002.1"/>
</dbReference>
<keyword evidence="7" id="KW-1185">Reference proteome</keyword>
<organism evidence="6 7">
    <name type="scientific">Corynebacterium zhongnanshanii</name>
    <dbReference type="NCBI Taxonomy" id="2768834"/>
    <lineage>
        <taxon>Bacteria</taxon>
        <taxon>Bacillati</taxon>
        <taxon>Actinomycetota</taxon>
        <taxon>Actinomycetes</taxon>
        <taxon>Mycobacteriales</taxon>
        <taxon>Corynebacteriaceae</taxon>
        <taxon>Corynebacterium</taxon>
    </lineage>
</organism>
<gene>
    <name evidence="6" type="primary">crtI</name>
    <name evidence="6" type="ORF">F8377_06175</name>
</gene>
<dbReference type="Proteomes" id="UP000436181">
    <property type="component" value="Unassembled WGS sequence"/>
</dbReference>
<feature type="domain" description="Amine oxidase" evidence="5">
    <location>
        <begin position="44"/>
        <end position="554"/>
    </location>
</feature>
<sequence>MPKSSPVSDRRHLKLPRPLIPMTRATTRKRINDANSVLIIGAGLSGLSAGLRLRAAGKDVTIVEAASGVGGRCRTEHLTSAHGDFYADTGATVLTMPQLEESAIASAGINPRDLVLDNGTRWGHTRLAPAYRGEFASGRHITLFSDPDSMHKELRRFATDKFQCRETAPDVTRLIDGYDTHRAWAESMFTLAYEHFLASDFDSLLDVVATPASASSMLRLLSAGAFGRLGHACAQQLQDPELERMFTFQALYVGTAPSKALAVYSVISHMDTSMGVYYPSFSIGDTAEFLAKAFTTAGGTLRLNSPVARLHTDSVSVTNVELASGEKIATDAVISTVDLPITAGWLGRQDALKKITYSPSAVVIQATIPTEVSEQWASQQHHTISFGEQWDQTFEELTAKNGAGKIMSDPSLLITRPACTVPERVETNNGVRYEPISILAPAPNLQSASIDWDVLQQHYVREILDVLEQRGYHGIADNIAIARVDTPTSYAREHQYGAGTPFAAAHTLLQTGPFRSKNYPAFGYNNLVVAGSSTTPGVGVPTAIISGALAARRITGGGVR</sequence>
<proteinExistence type="inferred from homology"/>
<evidence type="ECO:0000313" key="6">
    <source>
        <dbReference type="EMBL" id="KAB3520830.1"/>
    </source>
</evidence>
<dbReference type="InterPro" id="IPR014105">
    <property type="entry name" value="Carotenoid/retinoid_OxRdtase"/>
</dbReference>
<accession>A0ABQ6VD33</accession>
<comment type="similarity">
    <text evidence="4">Belongs to the carotenoid/retinoid oxidoreductase family.</text>
</comment>
<dbReference type="Gene3D" id="3.50.50.60">
    <property type="entry name" value="FAD/NAD(P)-binding domain"/>
    <property type="match status" value="2"/>
</dbReference>
<comment type="caution">
    <text evidence="6">The sequence shown here is derived from an EMBL/GenBank/DDBJ whole genome shotgun (WGS) entry which is preliminary data.</text>
</comment>
<dbReference type="PANTHER" id="PTHR43734:SF1">
    <property type="entry name" value="PHYTOENE DESATURASE"/>
    <property type="match status" value="1"/>
</dbReference>
<evidence type="ECO:0000256" key="1">
    <source>
        <dbReference type="ARBA" id="ARBA00004829"/>
    </source>
</evidence>
<dbReference type="PANTHER" id="PTHR43734">
    <property type="entry name" value="PHYTOENE DESATURASE"/>
    <property type="match status" value="1"/>
</dbReference>
<name>A0ABQ6VD33_9CORY</name>
<reference evidence="6 7" key="1">
    <citation type="submission" date="2019-10" db="EMBL/GenBank/DDBJ databases">
        <title>Corynebacterium sp novel species isolated from the respiratory tract of Marmot.</title>
        <authorList>
            <person name="Zhang G."/>
        </authorList>
    </citation>
    <scope>NUCLEOTIDE SEQUENCE [LARGE SCALE GENOMIC DNA]</scope>
    <source>
        <strain evidence="6 7">336</strain>
    </source>
</reference>
<comment type="pathway">
    <text evidence="1 4">Carotenoid biosynthesis.</text>
</comment>